<evidence type="ECO:0000313" key="3">
    <source>
        <dbReference type="Proteomes" id="UP000280861"/>
    </source>
</evidence>
<dbReference type="Pfam" id="PF08808">
    <property type="entry name" value="RES"/>
    <property type="match status" value="1"/>
</dbReference>
<accession>A0A3P5WSE9</accession>
<dbReference type="InterPro" id="IPR014914">
    <property type="entry name" value="RES_dom"/>
</dbReference>
<reference evidence="2 3" key="1">
    <citation type="submission" date="2018-11" db="EMBL/GenBank/DDBJ databases">
        <authorList>
            <person name="Criscuolo A."/>
        </authorList>
    </citation>
    <scope>NUCLEOTIDE SEQUENCE [LARGE SCALE GENOMIC DNA]</scope>
    <source>
        <strain evidence="2">AT11b</strain>
    </source>
</reference>
<name>A0A3P5WSE9_9MICC</name>
<organism evidence="2 3">
    <name type="scientific">Arthrobacter ulcerisalmonis</name>
    <dbReference type="NCBI Taxonomy" id="2483813"/>
    <lineage>
        <taxon>Bacteria</taxon>
        <taxon>Bacillati</taxon>
        <taxon>Actinomycetota</taxon>
        <taxon>Actinomycetes</taxon>
        <taxon>Micrococcales</taxon>
        <taxon>Micrococcaceae</taxon>
        <taxon>Arthrobacter</taxon>
    </lineage>
</organism>
<dbReference type="EMBL" id="UXAU01000024">
    <property type="protein sequence ID" value="VDC26303.1"/>
    <property type="molecule type" value="Genomic_DNA"/>
</dbReference>
<feature type="domain" description="RES" evidence="1">
    <location>
        <begin position="27"/>
        <end position="170"/>
    </location>
</feature>
<protein>
    <submittedName>
        <fullName evidence="2">RES domain protein</fullName>
    </submittedName>
</protein>
<dbReference type="RefSeq" id="WP_124091662.1">
    <property type="nucleotide sequence ID" value="NZ_CBCRYA010000018.1"/>
</dbReference>
<dbReference type="Proteomes" id="UP000280861">
    <property type="component" value="Unassembled WGS sequence"/>
</dbReference>
<dbReference type="AlphaFoldDB" id="A0A3P5WSE9"/>
<gene>
    <name evidence="2" type="ORF">PSET11_01718</name>
</gene>
<keyword evidence="3" id="KW-1185">Reference proteome</keyword>
<evidence type="ECO:0000259" key="1">
    <source>
        <dbReference type="Pfam" id="PF08808"/>
    </source>
</evidence>
<dbReference type="OrthoDB" id="3256236at2"/>
<sequence>MDQYPPSIEELRTLGFTTKVLTKSTVLWRVHFTTSQHIVPWNRLRTWGPVASARWAPHPPPPQDAAPLGAAYLGEDVLTCLAEVFQLTRFVDVDRDTPYITALRLNRDITTVDLTGHWLLSAGASAQVAFGEKERTRAWARAIHQAWPTVDGLYSLSAMALSRKVVTLWTANCLPATPAFTAPLSSPGIIADVAAAAREIGYDSNIVF</sequence>
<proteinExistence type="predicted"/>
<evidence type="ECO:0000313" key="2">
    <source>
        <dbReference type="EMBL" id="VDC26303.1"/>
    </source>
</evidence>